<evidence type="ECO:0000256" key="5">
    <source>
        <dbReference type="ARBA" id="ARBA00022692"/>
    </source>
</evidence>
<evidence type="ECO:0000256" key="1">
    <source>
        <dbReference type="ARBA" id="ARBA00004429"/>
    </source>
</evidence>
<dbReference type="AlphaFoldDB" id="A0A261F7W2"/>
<dbReference type="GO" id="GO:0005886">
    <property type="term" value="C:plasma membrane"/>
    <property type="evidence" value="ECO:0007669"/>
    <property type="project" value="UniProtKB-SubCell"/>
</dbReference>
<keyword evidence="4" id="KW-0997">Cell inner membrane</keyword>
<evidence type="ECO:0000256" key="7">
    <source>
        <dbReference type="ARBA" id="ARBA00022927"/>
    </source>
</evidence>
<dbReference type="Proteomes" id="UP000228976">
    <property type="component" value="Unassembled WGS sequence"/>
</dbReference>
<dbReference type="Pfam" id="PF12911">
    <property type="entry name" value="OppC_N"/>
    <property type="match status" value="1"/>
</dbReference>
<evidence type="ECO:0000256" key="12">
    <source>
        <dbReference type="RuleBase" id="RU363032"/>
    </source>
</evidence>
<organism evidence="15 16">
    <name type="scientific">Aeriscardovia aeriphila</name>
    <dbReference type="NCBI Taxonomy" id="218139"/>
    <lineage>
        <taxon>Bacteria</taxon>
        <taxon>Bacillati</taxon>
        <taxon>Actinomycetota</taxon>
        <taxon>Actinomycetes</taxon>
        <taxon>Bifidobacteriales</taxon>
        <taxon>Bifidobacteriaceae</taxon>
        <taxon>Aeriscardovia</taxon>
    </lineage>
</organism>
<sequence>MVSQDFQGTDMTDEEQATSAEQGGAQAAPAAAAVDSAAASQTPVDSAAAAHEAAEDAGIENMATEQDKQLKRTGRMTLYVHRYMRNPGAVFGLVLLIVLTFFSIFGKYLTHWSYSDLDYMALGAPPSAQHWLGTTPGGSDLYAMICRGLGRSLSIGIISSIGNTIIAAIVGTAIAYFRGWFEKVGMWLLDMLLVVPSFLLIAMMVRGASGTSSWLWLVFGLTVFGWIGYARVLRTLTLSLRELEYVRAAQFMGVGSFRIIIRHLIPNLGSVLIINTVLGVVSAVNSETSLSFLGLGIKAPDTSLGTLLTDGQSVILTQPWVLVFPAIVLILLTFSMQLIGDGMRDAIDPYSRSGGKAE</sequence>
<keyword evidence="8 12" id="KW-1133">Transmembrane helix</keyword>
<evidence type="ECO:0000259" key="14">
    <source>
        <dbReference type="PROSITE" id="PS50928"/>
    </source>
</evidence>
<evidence type="ECO:0000256" key="10">
    <source>
        <dbReference type="ARBA" id="ARBA00024202"/>
    </source>
</evidence>
<comment type="similarity">
    <text evidence="10">Belongs to the binding-protein-dependent transport system permease family. OppBC subfamily.</text>
</comment>
<dbReference type="PANTHER" id="PTHR43386">
    <property type="entry name" value="OLIGOPEPTIDE TRANSPORT SYSTEM PERMEASE PROTEIN APPC"/>
    <property type="match status" value="1"/>
</dbReference>
<dbReference type="Pfam" id="PF00528">
    <property type="entry name" value="BPD_transp_1"/>
    <property type="match status" value="1"/>
</dbReference>
<dbReference type="SUPFAM" id="SSF161098">
    <property type="entry name" value="MetI-like"/>
    <property type="match status" value="1"/>
</dbReference>
<evidence type="ECO:0000256" key="8">
    <source>
        <dbReference type="ARBA" id="ARBA00022989"/>
    </source>
</evidence>
<dbReference type="InterPro" id="IPR000515">
    <property type="entry name" value="MetI-like"/>
</dbReference>
<dbReference type="GO" id="GO:0015833">
    <property type="term" value="P:peptide transport"/>
    <property type="evidence" value="ECO:0007669"/>
    <property type="project" value="UniProtKB-KW"/>
</dbReference>
<evidence type="ECO:0000256" key="11">
    <source>
        <dbReference type="ARBA" id="ARBA00072251"/>
    </source>
</evidence>
<evidence type="ECO:0000256" key="6">
    <source>
        <dbReference type="ARBA" id="ARBA00022856"/>
    </source>
</evidence>
<keyword evidence="5 12" id="KW-0812">Transmembrane</keyword>
<dbReference type="Gene3D" id="1.10.3720.10">
    <property type="entry name" value="MetI-like"/>
    <property type="match status" value="1"/>
</dbReference>
<dbReference type="PANTHER" id="PTHR43386:SF2">
    <property type="entry name" value="OLIGOPEPTIDE TRANSPORT SYSTEM PERMEASE PROTEIN OPPC"/>
    <property type="match status" value="1"/>
</dbReference>
<dbReference type="CDD" id="cd06261">
    <property type="entry name" value="TM_PBP2"/>
    <property type="match status" value="1"/>
</dbReference>
<feature type="compositionally biased region" description="Low complexity" evidence="13">
    <location>
        <begin position="19"/>
        <end position="51"/>
    </location>
</feature>
<feature type="transmembrane region" description="Helical" evidence="12">
    <location>
        <begin position="264"/>
        <end position="284"/>
    </location>
</feature>
<feature type="transmembrane region" description="Helical" evidence="12">
    <location>
        <begin position="320"/>
        <end position="339"/>
    </location>
</feature>
<comment type="caution">
    <text evidence="15">The sequence shown here is derived from an EMBL/GenBank/DDBJ whole genome shotgun (WGS) entry which is preliminary data.</text>
</comment>
<gene>
    <name evidence="15" type="ORF">AEAE_1200</name>
</gene>
<evidence type="ECO:0000256" key="13">
    <source>
        <dbReference type="SAM" id="MobiDB-lite"/>
    </source>
</evidence>
<keyword evidence="2 12" id="KW-0813">Transport</keyword>
<proteinExistence type="inferred from homology"/>
<feature type="transmembrane region" description="Helical" evidence="12">
    <location>
        <begin position="153"/>
        <end position="177"/>
    </location>
</feature>
<dbReference type="InterPro" id="IPR035906">
    <property type="entry name" value="MetI-like_sf"/>
</dbReference>
<dbReference type="GO" id="GO:0055085">
    <property type="term" value="P:transmembrane transport"/>
    <property type="evidence" value="ECO:0007669"/>
    <property type="project" value="InterPro"/>
</dbReference>
<dbReference type="InterPro" id="IPR050366">
    <property type="entry name" value="BP-dependent_transpt_permease"/>
</dbReference>
<comment type="subcellular location">
    <subcellularLocation>
        <location evidence="1">Cell inner membrane</location>
        <topology evidence="1">Multi-pass membrane protein</topology>
    </subcellularLocation>
    <subcellularLocation>
        <location evidence="12">Cell membrane</location>
        <topology evidence="12">Multi-pass membrane protein</topology>
    </subcellularLocation>
</comment>
<feature type="transmembrane region" description="Helical" evidence="12">
    <location>
        <begin position="184"/>
        <end position="208"/>
    </location>
</feature>
<feature type="domain" description="ABC transmembrane type-1" evidence="14">
    <location>
        <begin position="149"/>
        <end position="340"/>
    </location>
</feature>
<evidence type="ECO:0000256" key="4">
    <source>
        <dbReference type="ARBA" id="ARBA00022519"/>
    </source>
</evidence>
<dbReference type="InterPro" id="IPR025966">
    <property type="entry name" value="OppC_N"/>
</dbReference>
<evidence type="ECO:0000256" key="3">
    <source>
        <dbReference type="ARBA" id="ARBA00022475"/>
    </source>
</evidence>
<keyword evidence="16" id="KW-1185">Reference proteome</keyword>
<reference evidence="15 16" key="1">
    <citation type="journal article" date="2017" name="BMC Genomics">
        <title>Comparative genomic and phylogenomic analyses of the Bifidobacteriaceae family.</title>
        <authorList>
            <person name="Lugli G.A."/>
            <person name="Milani C."/>
            <person name="Turroni F."/>
            <person name="Duranti S."/>
            <person name="Mancabelli L."/>
            <person name="Mangifesta M."/>
            <person name="Ferrario C."/>
            <person name="Modesto M."/>
            <person name="Mattarelli P."/>
            <person name="Jiri K."/>
            <person name="van Sinderen D."/>
            <person name="Ventura M."/>
        </authorList>
    </citation>
    <scope>NUCLEOTIDE SEQUENCE [LARGE SCALE GENOMIC DNA]</scope>
    <source>
        <strain evidence="15 16">LMG 21773</strain>
    </source>
</reference>
<dbReference type="EMBL" id="MWWU01000004">
    <property type="protein sequence ID" value="OZG55222.1"/>
    <property type="molecule type" value="Genomic_DNA"/>
</dbReference>
<accession>A0A261F7W2</accession>
<evidence type="ECO:0000256" key="2">
    <source>
        <dbReference type="ARBA" id="ARBA00022448"/>
    </source>
</evidence>
<protein>
    <recommendedName>
        <fullName evidence="11">Oligopeptide transport system permease protein OppC</fullName>
    </recommendedName>
</protein>
<feature type="compositionally biased region" description="Polar residues" evidence="13">
    <location>
        <begin position="1"/>
        <end position="10"/>
    </location>
</feature>
<evidence type="ECO:0000313" key="15">
    <source>
        <dbReference type="EMBL" id="OZG55222.1"/>
    </source>
</evidence>
<keyword evidence="9 12" id="KW-0472">Membrane</keyword>
<dbReference type="GO" id="GO:0015031">
    <property type="term" value="P:protein transport"/>
    <property type="evidence" value="ECO:0007669"/>
    <property type="project" value="UniProtKB-KW"/>
</dbReference>
<feature type="transmembrane region" description="Helical" evidence="12">
    <location>
        <begin position="214"/>
        <end position="233"/>
    </location>
</feature>
<dbReference type="PROSITE" id="PS50928">
    <property type="entry name" value="ABC_TM1"/>
    <property type="match status" value="1"/>
</dbReference>
<feature type="region of interest" description="Disordered" evidence="13">
    <location>
        <begin position="1"/>
        <end position="66"/>
    </location>
</feature>
<evidence type="ECO:0000256" key="9">
    <source>
        <dbReference type="ARBA" id="ARBA00023136"/>
    </source>
</evidence>
<name>A0A261F7W2_9BIFI</name>
<keyword evidence="6" id="KW-0571">Peptide transport</keyword>
<feature type="transmembrane region" description="Helical" evidence="12">
    <location>
        <begin position="89"/>
        <end position="110"/>
    </location>
</feature>
<keyword evidence="7" id="KW-0653">Protein transport</keyword>
<keyword evidence="3" id="KW-1003">Cell membrane</keyword>
<evidence type="ECO:0000313" key="16">
    <source>
        <dbReference type="Proteomes" id="UP000228976"/>
    </source>
</evidence>